<evidence type="ECO:0000256" key="3">
    <source>
        <dbReference type="SAM" id="SignalP"/>
    </source>
</evidence>
<dbReference type="PANTHER" id="PTHR46086:SF3">
    <property type="entry name" value="TRIACYLGLYCEROL LIPASE OBL1"/>
    <property type="match status" value="1"/>
</dbReference>
<dbReference type="InterPro" id="IPR002921">
    <property type="entry name" value="Fungal_lipase-type"/>
</dbReference>
<proteinExistence type="predicted"/>
<dbReference type="InterPro" id="IPR029058">
    <property type="entry name" value="AB_hydrolase_fold"/>
</dbReference>
<dbReference type="PANTHER" id="PTHR46086">
    <property type="entry name" value="ALPHA/BETA-HYDROLASES SUPERFAMILY PROTEIN"/>
    <property type="match status" value="1"/>
</dbReference>
<feature type="chain" id="PRO_5040766270" description="Fungal lipase-type domain-containing protein" evidence="3">
    <location>
        <begin position="21"/>
        <end position="638"/>
    </location>
</feature>
<feature type="domain" description="Fungal lipase-type" evidence="4">
    <location>
        <begin position="252"/>
        <end position="448"/>
    </location>
</feature>
<feature type="signal peptide" evidence="3">
    <location>
        <begin position="1"/>
        <end position="20"/>
    </location>
</feature>
<keyword evidence="6" id="KW-1185">Reference proteome</keyword>
<keyword evidence="2" id="KW-1133">Transmembrane helix</keyword>
<dbReference type="InterPro" id="IPR044819">
    <property type="entry name" value="OBL-like"/>
</dbReference>
<protein>
    <recommendedName>
        <fullName evidence="4">Fungal lipase-type domain-containing protein</fullName>
    </recommendedName>
</protein>
<name>A0A9W6C1E8_9CHLO</name>
<dbReference type="AlphaFoldDB" id="A0A9W6C1E8"/>
<reference evidence="5 6" key="1">
    <citation type="journal article" date="2023" name="Commun. Biol.">
        <title>Reorganization of the ancestral sex-determining regions during the evolution of trioecy in Pleodorina starrii.</title>
        <authorList>
            <person name="Takahashi K."/>
            <person name="Suzuki S."/>
            <person name="Kawai-Toyooka H."/>
            <person name="Yamamoto K."/>
            <person name="Hamaji T."/>
            <person name="Ootsuki R."/>
            <person name="Yamaguchi H."/>
            <person name="Kawachi M."/>
            <person name="Higashiyama T."/>
            <person name="Nozaki H."/>
        </authorList>
    </citation>
    <scope>NUCLEOTIDE SEQUENCE [LARGE SCALE GENOMIC DNA]</scope>
    <source>
        <strain evidence="5 6">NIES-4479</strain>
    </source>
</reference>
<evidence type="ECO:0000259" key="4">
    <source>
        <dbReference type="Pfam" id="PF01764"/>
    </source>
</evidence>
<feature type="transmembrane region" description="Helical" evidence="2">
    <location>
        <begin position="582"/>
        <end position="607"/>
    </location>
</feature>
<dbReference type="Proteomes" id="UP001165080">
    <property type="component" value="Unassembled WGS sequence"/>
</dbReference>
<evidence type="ECO:0000313" key="5">
    <source>
        <dbReference type="EMBL" id="GLC61356.1"/>
    </source>
</evidence>
<dbReference type="Gene3D" id="3.40.50.1820">
    <property type="entry name" value="alpha/beta hydrolase"/>
    <property type="match status" value="1"/>
</dbReference>
<accession>A0A9W6C1E8</accession>
<dbReference type="GO" id="GO:0004806">
    <property type="term" value="F:triacylglycerol lipase activity"/>
    <property type="evidence" value="ECO:0007669"/>
    <property type="project" value="InterPro"/>
</dbReference>
<evidence type="ECO:0000256" key="1">
    <source>
        <dbReference type="SAM" id="MobiDB-lite"/>
    </source>
</evidence>
<evidence type="ECO:0000313" key="6">
    <source>
        <dbReference type="Proteomes" id="UP001165080"/>
    </source>
</evidence>
<feature type="compositionally biased region" description="Gly residues" evidence="1">
    <location>
        <begin position="198"/>
        <end position="209"/>
    </location>
</feature>
<feature type="region of interest" description="Disordered" evidence="1">
    <location>
        <begin position="187"/>
        <end position="209"/>
    </location>
</feature>
<evidence type="ECO:0000256" key="2">
    <source>
        <dbReference type="SAM" id="Phobius"/>
    </source>
</evidence>
<comment type="caution">
    <text evidence="5">The sequence shown here is derived from an EMBL/GenBank/DDBJ whole genome shotgun (WGS) entry which is preliminary data.</text>
</comment>
<gene>
    <name evidence="5" type="primary">PLEST008287</name>
    <name evidence="5" type="ORF">PLESTB_001747000</name>
</gene>
<sequence>MILALFIVGLFMSIVHRAYSWLVEHGPEPWRQVLGIVGDYARSLFPGLFGLSSFVLSLAWILKWPSLTEVVQTMVITPTAFMPTRLAVVINDALQWALKQVFHTIKGSNFSQWLGIEPYLGPFNGAIITNWLPLLQGLPERPEHHRSFPTKEPGSNINAEVLAYCALASYEDYDNLRKRVSHWNRPPGTTAAAAAGAADGGAAAGAGGGGGGGPSWQWIKAWNFEHVKHDDYVDTGVFLLRVANEGRPPALVLTFRGTEALSGTDWMSDFIGVIPPSEDGGAAWKYGFFHQGFKHCLGLDEHLQPITAQFELTEWGPTTPAIIPRTSKACSPFSVLMSSIADELGKLGEGAHFYVTGHSLGGALTNLFSAAVLLPPVDKANDPQRAAVRDALNRGAIYTWGQPRVGGPLYTELLNSATAVAGDGAIGVRPRYFRIVNTNDIITRIPPAVDSGFQHSGTLLLIEKDYLNPGLVPKLNAMQPPARQAYVKNRQQREKMQLPPPVKNVLEQPPIFYLKSLQDNATKLACAIFPAFRRTGSLPPWLSFLNILTRASALFAGLPMMLGLGLTFLMVAAQAGAITFGLYFFSGAVIVDALLLLAIGVVFWPVAASGMVDHSMRDYYAAALYSYDSDWNQPRARR</sequence>
<keyword evidence="2" id="KW-0472">Membrane</keyword>
<dbReference type="GO" id="GO:0006629">
    <property type="term" value="P:lipid metabolic process"/>
    <property type="evidence" value="ECO:0007669"/>
    <property type="project" value="InterPro"/>
</dbReference>
<feature type="transmembrane region" description="Helical" evidence="2">
    <location>
        <begin position="553"/>
        <end position="576"/>
    </location>
</feature>
<dbReference type="CDD" id="cd00519">
    <property type="entry name" value="Lipase_3"/>
    <property type="match status" value="1"/>
</dbReference>
<keyword evidence="2" id="KW-0812">Transmembrane</keyword>
<dbReference type="OrthoDB" id="438440at2759"/>
<keyword evidence="3" id="KW-0732">Signal</keyword>
<dbReference type="EMBL" id="BRXU01000045">
    <property type="protein sequence ID" value="GLC61356.1"/>
    <property type="molecule type" value="Genomic_DNA"/>
</dbReference>
<dbReference type="SUPFAM" id="SSF53474">
    <property type="entry name" value="alpha/beta-Hydrolases"/>
    <property type="match status" value="1"/>
</dbReference>
<organism evidence="5 6">
    <name type="scientific">Pleodorina starrii</name>
    <dbReference type="NCBI Taxonomy" id="330485"/>
    <lineage>
        <taxon>Eukaryota</taxon>
        <taxon>Viridiplantae</taxon>
        <taxon>Chlorophyta</taxon>
        <taxon>core chlorophytes</taxon>
        <taxon>Chlorophyceae</taxon>
        <taxon>CS clade</taxon>
        <taxon>Chlamydomonadales</taxon>
        <taxon>Volvocaceae</taxon>
        <taxon>Pleodorina</taxon>
    </lineage>
</organism>
<dbReference type="Pfam" id="PF01764">
    <property type="entry name" value="Lipase_3"/>
    <property type="match status" value="1"/>
</dbReference>